<dbReference type="PANTHER" id="PTHR30344">
    <property type="entry name" value="6-PHOSPHOGLUCONOLACTONASE-RELATED"/>
    <property type="match status" value="1"/>
</dbReference>
<dbReference type="SUPFAM" id="SSF51004">
    <property type="entry name" value="C-terminal (heme d1) domain of cytochrome cd1-nitrite reductase"/>
    <property type="match status" value="1"/>
</dbReference>
<dbReference type="InterPro" id="IPR011048">
    <property type="entry name" value="Haem_d1_sf"/>
</dbReference>
<evidence type="ECO:0008006" key="4">
    <source>
        <dbReference type="Google" id="ProtNLM"/>
    </source>
</evidence>
<dbReference type="GO" id="GO:0017057">
    <property type="term" value="F:6-phosphogluconolactonase activity"/>
    <property type="evidence" value="ECO:0007669"/>
    <property type="project" value="TreeGrafter"/>
</dbReference>
<dbReference type="EMBL" id="JAPEVG010000164">
    <property type="protein sequence ID" value="KAJ8475256.1"/>
    <property type="molecule type" value="Genomic_DNA"/>
</dbReference>
<dbReference type="Pfam" id="PF10282">
    <property type="entry name" value="Lactonase"/>
    <property type="match status" value="1"/>
</dbReference>
<dbReference type="InterPro" id="IPR050282">
    <property type="entry name" value="Cycloisomerase_2"/>
</dbReference>
<dbReference type="Proteomes" id="UP001215151">
    <property type="component" value="Unassembled WGS sequence"/>
</dbReference>
<accession>A0AAD7TRM5</accession>
<proteinExistence type="inferred from homology"/>
<keyword evidence="3" id="KW-1185">Reference proteome</keyword>
<name>A0AAD7TRM5_9APHY</name>
<reference evidence="2" key="1">
    <citation type="submission" date="2022-11" db="EMBL/GenBank/DDBJ databases">
        <title>Genome Sequence of Cubamyces cubensis.</title>
        <authorList>
            <person name="Buettner E."/>
        </authorList>
    </citation>
    <scope>NUCLEOTIDE SEQUENCE</scope>
    <source>
        <strain evidence="2">MPL-01</strain>
    </source>
</reference>
<dbReference type="Gene3D" id="2.130.10.10">
    <property type="entry name" value="YVTN repeat-like/Quinoprotein amine dehydrogenase"/>
    <property type="match status" value="1"/>
</dbReference>
<evidence type="ECO:0000313" key="2">
    <source>
        <dbReference type="EMBL" id="KAJ8475256.1"/>
    </source>
</evidence>
<comment type="similarity">
    <text evidence="1">Belongs to the cycloisomerase 2 family.</text>
</comment>
<dbReference type="AlphaFoldDB" id="A0AAD7TRM5"/>
<comment type="caution">
    <text evidence="2">The sequence shown here is derived from an EMBL/GenBank/DDBJ whole genome shotgun (WGS) entry which is preliminary data.</text>
</comment>
<organism evidence="2 3">
    <name type="scientific">Trametes cubensis</name>
    <dbReference type="NCBI Taxonomy" id="1111947"/>
    <lineage>
        <taxon>Eukaryota</taxon>
        <taxon>Fungi</taxon>
        <taxon>Dikarya</taxon>
        <taxon>Basidiomycota</taxon>
        <taxon>Agaricomycotina</taxon>
        <taxon>Agaricomycetes</taxon>
        <taxon>Polyporales</taxon>
        <taxon>Polyporaceae</taxon>
        <taxon>Trametes</taxon>
    </lineage>
</organism>
<evidence type="ECO:0000256" key="1">
    <source>
        <dbReference type="ARBA" id="ARBA00005564"/>
    </source>
</evidence>
<dbReference type="InterPro" id="IPR015943">
    <property type="entry name" value="WD40/YVTN_repeat-like_dom_sf"/>
</dbReference>
<dbReference type="InterPro" id="IPR019405">
    <property type="entry name" value="Lactonase_7-beta_prop"/>
</dbReference>
<evidence type="ECO:0000313" key="3">
    <source>
        <dbReference type="Proteomes" id="UP001215151"/>
    </source>
</evidence>
<sequence length="393" mass="42165">MEYPELVRIDTDGSRQTTSYHCAPPRALAWRHLRARAAATGTIVMVNFTILAGGYTSFVASYLFNSDTNALTLLNQSPTGPNPSWISLLPHKHILYAINEDSPGGLQSFRIGENGLLSSAIDTINAEGNTSAFTAPLSTGQVAVVNYGSGNALIVSTEESDPAQFTTEYSLITFDAPVSNPHMVLEHGSEVFIPDLGADKIWRLAESDTPGNWKVQGQIDQPTGSGPRHIVTRGNTLYTVHQTSNTLTQQRIPPAPNGTSTPLIANISILPPGLPEGAAMAGAEVLLAERSEHYAESFIYVSNRNTGVQDPRGDAIAIFRVEPRLSLVGFVYTGLQQVRGMQLGGPEKEFLIAGGVAGDAGVIMLKRTEGGRNLTLLARNAEIPTRASFVWLD</sequence>
<protein>
    <recommendedName>
        <fullName evidence="4">Isomerase YbhE</fullName>
    </recommendedName>
</protein>
<dbReference type="PANTHER" id="PTHR30344:SF1">
    <property type="entry name" value="6-PHOSPHOGLUCONOLACTONASE"/>
    <property type="match status" value="1"/>
</dbReference>
<gene>
    <name evidence="2" type="ORF">ONZ51_g6671</name>
</gene>